<keyword evidence="2" id="KW-0813">Transport</keyword>
<dbReference type="AlphaFoldDB" id="A0A1E3AF31"/>
<feature type="transmembrane region" description="Helical" evidence="7">
    <location>
        <begin position="55"/>
        <end position="75"/>
    </location>
</feature>
<evidence type="ECO:0000256" key="3">
    <source>
        <dbReference type="ARBA" id="ARBA00022475"/>
    </source>
</evidence>
<dbReference type="Pfam" id="PF01554">
    <property type="entry name" value="MatE"/>
    <property type="match status" value="2"/>
</dbReference>
<feature type="transmembrane region" description="Helical" evidence="7">
    <location>
        <begin position="163"/>
        <end position="184"/>
    </location>
</feature>
<evidence type="ECO:0000256" key="1">
    <source>
        <dbReference type="ARBA" id="ARBA00004651"/>
    </source>
</evidence>
<feature type="transmembrane region" description="Helical" evidence="7">
    <location>
        <begin position="87"/>
        <end position="110"/>
    </location>
</feature>
<evidence type="ECO:0000313" key="8">
    <source>
        <dbReference type="EMBL" id="ODM07352.1"/>
    </source>
</evidence>
<feature type="transmembrane region" description="Helical" evidence="7">
    <location>
        <begin position="190"/>
        <end position="214"/>
    </location>
</feature>
<dbReference type="InterPro" id="IPR002528">
    <property type="entry name" value="MATE_fam"/>
</dbReference>
<keyword evidence="5 7" id="KW-1133">Transmembrane helix</keyword>
<keyword evidence="6 7" id="KW-0472">Membrane</keyword>
<comment type="subcellular location">
    <subcellularLocation>
        <location evidence="1">Cell membrane</location>
        <topology evidence="1">Multi-pass membrane protein</topology>
    </subcellularLocation>
</comment>
<name>A0A1E3AF31_9FIRM</name>
<keyword evidence="4 7" id="KW-0812">Transmembrane</keyword>
<comment type="caution">
    <text evidence="8">The sequence shown here is derived from an EMBL/GenBank/DDBJ whole genome shotgun (WGS) entry which is preliminary data.</text>
</comment>
<gene>
    <name evidence="8" type="primary">mdtK_5</name>
    <name evidence="8" type="ORF">BEI61_03242</name>
</gene>
<dbReference type="RefSeq" id="WP_069153021.1">
    <property type="nucleotide sequence ID" value="NZ_BAABXS010000001.1"/>
</dbReference>
<evidence type="ECO:0000256" key="6">
    <source>
        <dbReference type="ARBA" id="ARBA00023136"/>
    </source>
</evidence>
<proteinExistence type="predicted"/>
<keyword evidence="3" id="KW-1003">Cell membrane</keyword>
<dbReference type="PANTHER" id="PTHR42925">
    <property type="entry name" value="MULTIDRUG AND TOXIN EFFLUX PROTEIN MATE FAMILY"/>
    <property type="match status" value="1"/>
</dbReference>
<dbReference type="InterPro" id="IPR047135">
    <property type="entry name" value="YsiQ"/>
</dbReference>
<evidence type="ECO:0000256" key="2">
    <source>
        <dbReference type="ARBA" id="ARBA00022448"/>
    </source>
</evidence>
<accession>A0A1E3AF31</accession>
<evidence type="ECO:0000256" key="5">
    <source>
        <dbReference type="ARBA" id="ARBA00022989"/>
    </source>
</evidence>
<dbReference type="InterPro" id="IPR048279">
    <property type="entry name" value="MdtK-like"/>
</dbReference>
<dbReference type="PIRSF" id="PIRSF006603">
    <property type="entry name" value="DinF"/>
    <property type="match status" value="1"/>
</dbReference>
<feature type="transmembrane region" description="Helical" evidence="7">
    <location>
        <begin position="130"/>
        <end position="151"/>
    </location>
</feature>
<feature type="transmembrane region" description="Helical" evidence="7">
    <location>
        <begin position="362"/>
        <end position="382"/>
    </location>
</feature>
<dbReference type="PANTHER" id="PTHR42925:SF2">
    <property type="entry name" value="NA+ DRIVEN MULTIDRUG EFFLUX PUMP"/>
    <property type="match status" value="1"/>
</dbReference>
<dbReference type="NCBIfam" id="TIGR00797">
    <property type="entry name" value="matE"/>
    <property type="match status" value="1"/>
</dbReference>
<dbReference type="EMBL" id="MCGH01000002">
    <property type="protein sequence ID" value="ODM07352.1"/>
    <property type="molecule type" value="Genomic_DNA"/>
</dbReference>
<sequence>MKKENKVFYKKLLFLVVPIALQNLMSAMVSASDAIMLSLLDQDSLSAVSLAAQVQFVLSLFWAALTIGATILAAQYWGKKDIQAVEWILAIVLKFSVLVSFVFFAGAIAFPRMLMRIFTNDDTLITLGAVYLRTVSWSYLFAGVSQIYLCIMKNSGRTGRSTVFGSVSMGMNILLNAIFIFGLLGVPKMGIRGAAVATVLARGIELFLVLAECARKDVVRIRLKYLRSSNPVLLKDFWHYTSPVLANELVWGCGFTMFSVIMGHLGSDAVAANSIANIVKNLIACLSLGIGSGSGIIVGNELGTGALERAKEYGGRLCRLALLAGAASGLLLLLCSPLILAVSGNLSRQAGGYLQGMLIMCSYYMIGKSINSTVIAGIFCAGGDTKFGLLCDLITMWVIIVPAGIIAAFVLKLPVLAVYFLLNLDEFVKLPAVYCHYRKYKWARNLTRDMSRSDQG</sequence>
<dbReference type="Proteomes" id="UP000094067">
    <property type="component" value="Unassembled WGS sequence"/>
</dbReference>
<evidence type="ECO:0000256" key="4">
    <source>
        <dbReference type="ARBA" id="ARBA00022692"/>
    </source>
</evidence>
<evidence type="ECO:0000256" key="7">
    <source>
        <dbReference type="SAM" id="Phobius"/>
    </source>
</evidence>
<dbReference type="GO" id="GO:0042910">
    <property type="term" value="F:xenobiotic transmembrane transporter activity"/>
    <property type="evidence" value="ECO:0007669"/>
    <property type="project" value="InterPro"/>
</dbReference>
<reference evidence="8 9" key="1">
    <citation type="submission" date="2016-07" db="EMBL/GenBank/DDBJ databases">
        <title>Characterization of isolates of Eisenbergiella tayi derived from blood cultures, using whole genome sequencing.</title>
        <authorList>
            <person name="Burdz T."/>
            <person name="Wiebe D."/>
            <person name="Huynh C."/>
            <person name="Bernard K."/>
        </authorList>
    </citation>
    <scope>NUCLEOTIDE SEQUENCE [LARGE SCALE GENOMIC DNA]</scope>
    <source>
        <strain evidence="8 9">NML 110608</strain>
    </source>
</reference>
<organism evidence="8 9">
    <name type="scientific">Eisenbergiella tayi</name>
    <dbReference type="NCBI Taxonomy" id="1432052"/>
    <lineage>
        <taxon>Bacteria</taxon>
        <taxon>Bacillati</taxon>
        <taxon>Bacillota</taxon>
        <taxon>Clostridia</taxon>
        <taxon>Lachnospirales</taxon>
        <taxon>Lachnospiraceae</taxon>
        <taxon>Eisenbergiella</taxon>
    </lineage>
</organism>
<dbReference type="GO" id="GO:0015297">
    <property type="term" value="F:antiporter activity"/>
    <property type="evidence" value="ECO:0007669"/>
    <property type="project" value="InterPro"/>
</dbReference>
<protein>
    <submittedName>
        <fullName evidence="8">Multidrug resistance protein MdtK</fullName>
    </submittedName>
</protein>
<dbReference type="GO" id="GO:0005886">
    <property type="term" value="C:plasma membrane"/>
    <property type="evidence" value="ECO:0007669"/>
    <property type="project" value="UniProtKB-SubCell"/>
</dbReference>
<feature type="transmembrane region" description="Helical" evidence="7">
    <location>
        <begin position="320"/>
        <end position="342"/>
    </location>
</feature>
<evidence type="ECO:0000313" key="9">
    <source>
        <dbReference type="Proteomes" id="UP000094067"/>
    </source>
</evidence>
<feature type="transmembrane region" description="Helical" evidence="7">
    <location>
        <begin position="394"/>
        <end position="422"/>
    </location>
</feature>
<dbReference type="CDD" id="cd13134">
    <property type="entry name" value="MATE_like_8"/>
    <property type="match status" value="1"/>
</dbReference>
<dbReference type="PATRIC" id="fig|1432052.4.peg.3612"/>